<evidence type="ECO:0000313" key="2">
    <source>
        <dbReference type="EMBL" id="CAL2079100.1"/>
    </source>
</evidence>
<evidence type="ECO:0000313" key="3">
    <source>
        <dbReference type="Proteomes" id="UP001497514"/>
    </source>
</evidence>
<keyword evidence="1" id="KW-0472">Membrane</keyword>
<dbReference type="EMBL" id="OZ038524">
    <property type="protein sequence ID" value="CAL2079100.1"/>
    <property type="molecule type" value="Genomic_DNA"/>
</dbReference>
<organism evidence="2 3">
    <name type="scientific">Tenacibaculum dicentrarchi</name>
    <dbReference type="NCBI Taxonomy" id="669041"/>
    <lineage>
        <taxon>Bacteria</taxon>
        <taxon>Pseudomonadati</taxon>
        <taxon>Bacteroidota</taxon>
        <taxon>Flavobacteriia</taxon>
        <taxon>Flavobacteriales</taxon>
        <taxon>Flavobacteriaceae</taxon>
        <taxon>Tenacibaculum</taxon>
    </lineage>
</organism>
<dbReference type="RefSeq" id="WP_058884433.1">
    <property type="nucleotide sequence ID" value="NZ_JBFKZT010000013.1"/>
</dbReference>
<protein>
    <submittedName>
        <fullName evidence="2">Uncharacterized protein</fullName>
    </submittedName>
</protein>
<evidence type="ECO:0000256" key="1">
    <source>
        <dbReference type="SAM" id="Phobius"/>
    </source>
</evidence>
<keyword evidence="1" id="KW-1133">Transmembrane helix</keyword>
<reference evidence="2 3" key="1">
    <citation type="submission" date="2024-05" db="EMBL/GenBank/DDBJ databases">
        <authorList>
            <person name="Duchaud E."/>
        </authorList>
    </citation>
    <scope>NUCLEOTIDE SEQUENCE [LARGE SCALE GENOMIC DNA]</scope>
    <source>
        <strain evidence="2">Ena-SAMPLE-TAB-13-05-2024-13:56:06:370-140309</strain>
    </source>
</reference>
<proteinExistence type="predicted"/>
<accession>A0ABM9NU51</accession>
<name>A0ABM9NU51_9FLAO</name>
<gene>
    <name evidence="2" type="ORF">TD3509T_0772</name>
</gene>
<keyword evidence="3" id="KW-1185">Reference proteome</keyword>
<sequence length="169" mass="19469">MKDSTEEERKKKEKSAKILKYGCLPLIGAFFLIILLTTIGGGITIDSTGDSLDVKTEVNNFCKLSVEKLTKKYGKPIINEYNQKNKNYTWVLNKEKNIKVLLFTDINGNSEVVRFFNFELGTFFWDTLGWQKNNLEFDKFSGIAEISDYKNIKKAIHKTKLNILDVQIK</sequence>
<keyword evidence="1" id="KW-0812">Transmembrane</keyword>
<dbReference type="Proteomes" id="UP001497514">
    <property type="component" value="Chromosome"/>
</dbReference>
<feature type="transmembrane region" description="Helical" evidence="1">
    <location>
        <begin position="21"/>
        <end position="45"/>
    </location>
</feature>